<name>G7YRM9_CLOSI</name>
<dbReference type="InterPro" id="IPR051995">
    <property type="entry name" value="Ciliary_GTPase"/>
</dbReference>
<dbReference type="SUPFAM" id="SSF52540">
    <property type="entry name" value="P-loop containing nucleoside triphosphate hydrolases"/>
    <property type="match status" value="1"/>
</dbReference>
<dbReference type="Gene3D" id="3.40.50.300">
    <property type="entry name" value="P-loop containing nucleotide triphosphate hydrolases"/>
    <property type="match status" value="1"/>
</dbReference>
<feature type="binding site" evidence="4">
    <location>
        <position position="294"/>
    </location>
    <ligand>
        <name>Mg(2+)</name>
        <dbReference type="ChEBI" id="CHEBI:18420"/>
    </ligand>
</feature>
<dbReference type="InterPro" id="IPR006689">
    <property type="entry name" value="Small_GTPase_ARF/SAR"/>
</dbReference>
<feature type="binding site" evidence="4">
    <location>
        <position position="262"/>
    </location>
    <ligand>
        <name>Mg(2+)</name>
        <dbReference type="ChEBI" id="CHEBI:18420"/>
    </ligand>
</feature>
<dbReference type="GO" id="GO:0005525">
    <property type="term" value="F:GTP binding"/>
    <property type="evidence" value="ECO:0007669"/>
    <property type="project" value="UniProtKB-KW"/>
</dbReference>
<keyword evidence="4" id="KW-0479">Metal-binding</keyword>
<evidence type="ECO:0000256" key="5">
    <source>
        <dbReference type="SAM" id="MobiDB-lite"/>
    </source>
</evidence>
<proteinExistence type="predicted"/>
<evidence type="ECO:0000256" key="2">
    <source>
        <dbReference type="ARBA" id="ARBA00023134"/>
    </source>
</evidence>
<organism evidence="6 7">
    <name type="scientific">Clonorchis sinensis</name>
    <name type="common">Chinese liver fluke</name>
    <dbReference type="NCBI Taxonomy" id="79923"/>
    <lineage>
        <taxon>Eukaryota</taxon>
        <taxon>Metazoa</taxon>
        <taxon>Spiralia</taxon>
        <taxon>Lophotrochozoa</taxon>
        <taxon>Platyhelminthes</taxon>
        <taxon>Trematoda</taxon>
        <taxon>Digenea</taxon>
        <taxon>Opisthorchiida</taxon>
        <taxon>Opisthorchiata</taxon>
        <taxon>Opisthorchiidae</taxon>
        <taxon>Clonorchis</taxon>
    </lineage>
</organism>
<gene>
    <name evidence="6" type="ORF">CLF_108467</name>
</gene>
<feature type="binding site" evidence="3">
    <location>
        <begin position="255"/>
        <end position="262"/>
    </location>
    <ligand>
        <name>GTP</name>
        <dbReference type="ChEBI" id="CHEBI:37565"/>
    </ligand>
</feature>
<dbReference type="GO" id="GO:0060170">
    <property type="term" value="C:ciliary membrane"/>
    <property type="evidence" value="ECO:0007669"/>
    <property type="project" value="TreeGrafter"/>
</dbReference>
<evidence type="ECO:0000256" key="3">
    <source>
        <dbReference type="PIRSR" id="PIRSR606689-1"/>
    </source>
</evidence>
<protein>
    <submittedName>
        <fullName evidence="6">ADP-ribosylation factor-like 2-like 1</fullName>
    </submittedName>
</protein>
<feature type="compositionally biased region" description="Basic and acidic residues" evidence="5">
    <location>
        <begin position="505"/>
        <end position="523"/>
    </location>
</feature>
<dbReference type="Pfam" id="PF00025">
    <property type="entry name" value="Arf"/>
    <property type="match status" value="1"/>
</dbReference>
<keyword evidence="2 3" id="KW-0342">GTP-binding</keyword>
<evidence type="ECO:0000313" key="7">
    <source>
        <dbReference type="Proteomes" id="UP000008909"/>
    </source>
</evidence>
<accession>G7YRM9</accession>
<dbReference type="GO" id="GO:0003924">
    <property type="term" value="F:GTPase activity"/>
    <property type="evidence" value="ECO:0007669"/>
    <property type="project" value="InterPro"/>
</dbReference>
<keyword evidence="4" id="KW-0460">Magnesium</keyword>
<dbReference type="PANTHER" id="PTHR46090">
    <property type="entry name" value="ADP-RIBOSYLATION FACTOR-LIKE PROTEIN 13B"/>
    <property type="match status" value="1"/>
</dbReference>
<dbReference type="AlphaFoldDB" id="G7YRM9"/>
<evidence type="ECO:0000256" key="4">
    <source>
        <dbReference type="PIRSR" id="PIRSR606689-2"/>
    </source>
</evidence>
<dbReference type="GO" id="GO:0097730">
    <property type="term" value="C:non-motile cilium"/>
    <property type="evidence" value="ECO:0007669"/>
    <property type="project" value="TreeGrafter"/>
</dbReference>
<dbReference type="PANTHER" id="PTHR46090:SF2">
    <property type="entry name" value="ADP-RIBOSYLATION FACTOR-LIKE PROTEIN 13B"/>
    <property type="match status" value="1"/>
</dbReference>
<sequence length="536" mass="60786">MRRITYQTSREGGRASRPRSVVDTEIQGNGRGLESRRFPKIISVDPCDRSPETTCERNRQGSEWSEHLEYRRTPRPMGRILRTTIVMATSWHPSGAHSLFDENLVDLEYADDILHILEEREGERVFLDELTKVIQSFSMHFTPTKCIVLLLDINTPLAIQGEALKVVEHFTYLGSCVSSDCSVTDEINARICKARVAFGSLRHPWCHNGVSLNLKGRVYQATVRNNLLKHSNFIKTAVWKLSGIQAREIYLVILGLDNAGKTTTTRSIKGSKFDPVLLPNHNNCQVSSDLVAPTVGFDRIEFSTGKFHVNLYDLGGGRTIRDIWKNYFAEVHGVIFVVDSSDTERLSECRAVLSKLLAHSSVSGKPVLFPVRLANKKDVAEALDEPELIEALKLDQLVNQFRCPCRLERCCALLTKHKKLDKAIRTGLRWLLTYIESQLPDLEKRIRLDTEKQAREQALEREARRERVRLARERRERLDIQQDSNGVLTSADGGSDRTYSVTSSKHSDHTGKMGDGRMEEHGTPSRRLTVIDLESK</sequence>
<dbReference type="GO" id="GO:1905515">
    <property type="term" value="P:non-motile cilium assembly"/>
    <property type="evidence" value="ECO:0007669"/>
    <property type="project" value="TreeGrafter"/>
</dbReference>
<dbReference type="EMBL" id="DF144048">
    <property type="protein sequence ID" value="GAA55609.1"/>
    <property type="molecule type" value="Genomic_DNA"/>
</dbReference>
<dbReference type="Proteomes" id="UP000008909">
    <property type="component" value="Unassembled WGS sequence"/>
</dbReference>
<dbReference type="PROSITE" id="PS51417">
    <property type="entry name" value="ARF"/>
    <property type="match status" value="1"/>
</dbReference>
<feature type="binding site" evidence="3">
    <location>
        <position position="316"/>
    </location>
    <ligand>
        <name>GTP</name>
        <dbReference type="ChEBI" id="CHEBI:37565"/>
    </ligand>
</feature>
<feature type="region of interest" description="Disordered" evidence="5">
    <location>
        <begin position="1"/>
        <end position="21"/>
    </location>
</feature>
<dbReference type="GO" id="GO:0046872">
    <property type="term" value="F:metal ion binding"/>
    <property type="evidence" value="ECO:0007669"/>
    <property type="project" value="UniProtKB-KW"/>
</dbReference>
<feature type="binding site" evidence="3">
    <location>
        <begin position="375"/>
        <end position="378"/>
    </location>
    <ligand>
        <name>GTP</name>
        <dbReference type="ChEBI" id="CHEBI:37565"/>
    </ligand>
</feature>
<evidence type="ECO:0000313" key="6">
    <source>
        <dbReference type="EMBL" id="GAA55609.1"/>
    </source>
</evidence>
<keyword evidence="7" id="KW-1185">Reference proteome</keyword>
<feature type="non-terminal residue" evidence="6">
    <location>
        <position position="536"/>
    </location>
</feature>
<keyword evidence="1 3" id="KW-0547">Nucleotide-binding</keyword>
<evidence type="ECO:0000256" key="1">
    <source>
        <dbReference type="ARBA" id="ARBA00022741"/>
    </source>
</evidence>
<dbReference type="GO" id="GO:0097500">
    <property type="term" value="P:receptor localization to non-motile cilium"/>
    <property type="evidence" value="ECO:0007669"/>
    <property type="project" value="TreeGrafter"/>
</dbReference>
<dbReference type="InterPro" id="IPR027417">
    <property type="entry name" value="P-loop_NTPase"/>
</dbReference>
<feature type="region of interest" description="Disordered" evidence="5">
    <location>
        <begin position="481"/>
        <end position="536"/>
    </location>
</feature>
<dbReference type="SMART" id="SM00177">
    <property type="entry name" value="ARF"/>
    <property type="match status" value="1"/>
</dbReference>
<dbReference type="SMART" id="SM00178">
    <property type="entry name" value="SAR"/>
    <property type="match status" value="1"/>
</dbReference>
<reference key="2">
    <citation type="submission" date="2011-10" db="EMBL/GenBank/DDBJ databases">
        <title>The genome and transcriptome sequence of Clonorchis sinensis provide insights into the carcinogenic liver fluke.</title>
        <authorList>
            <person name="Wang X."/>
            <person name="Huang Y."/>
            <person name="Chen W."/>
            <person name="Liu H."/>
            <person name="Guo L."/>
            <person name="Chen Y."/>
            <person name="Luo F."/>
            <person name="Zhou W."/>
            <person name="Sun J."/>
            <person name="Mao Q."/>
            <person name="Liang P."/>
            <person name="Zhou C."/>
            <person name="Tian Y."/>
            <person name="Men J."/>
            <person name="Lv X."/>
            <person name="Huang L."/>
            <person name="Zhou J."/>
            <person name="Hu Y."/>
            <person name="Li R."/>
            <person name="Zhang F."/>
            <person name="Lei H."/>
            <person name="Li X."/>
            <person name="Hu X."/>
            <person name="Liang C."/>
            <person name="Xu J."/>
            <person name="Wu Z."/>
            <person name="Yu X."/>
        </authorList>
    </citation>
    <scope>NUCLEOTIDE SEQUENCE</scope>
    <source>
        <strain>Henan</strain>
    </source>
</reference>
<reference evidence="6" key="1">
    <citation type="journal article" date="2011" name="Genome Biol.">
        <title>The draft genome of the carcinogenic human liver fluke Clonorchis sinensis.</title>
        <authorList>
            <person name="Wang X."/>
            <person name="Chen W."/>
            <person name="Huang Y."/>
            <person name="Sun J."/>
            <person name="Men J."/>
            <person name="Liu H."/>
            <person name="Luo F."/>
            <person name="Guo L."/>
            <person name="Lv X."/>
            <person name="Deng C."/>
            <person name="Zhou C."/>
            <person name="Fan Y."/>
            <person name="Li X."/>
            <person name="Huang L."/>
            <person name="Hu Y."/>
            <person name="Liang C."/>
            <person name="Hu X."/>
            <person name="Xu J."/>
            <person name="Yu X."/>
        </authorList>
    </citation>
    <scope>NUCLEOTIDE SEQUENCE [LARGE SCALE GENOMIC DNA]</scope>
    <source>
        <strain evidence="6">Henan</strain>
    </source>
</reference>
<feature type="compositionally biased region" description="Polar residues" evidence="5">
    <location>
        <begin position="1"/>
        <end position="10"/>
    </location>
</feature>